<sequence length="506" mass="58922">MKSTKSYGLIIKELLEVTDTKFTVLAKAVGYDISYISKWCNNIKIPSTKNIETVNAKLSLFFSDEIIKQGKTGEIYKLFEISDPLDESNKDLLYEQIYSILENGYKNSKSDLCQKSEKNLEDNKVVVGNKNVIFCLTELIKNTIQNSTQCIDFISTLDICKIAHQLDLDIIEEFKSNDIRINAKVGFDMNEFESKTDYYIPRVYFLLNEFLNIDFDLYDNKEIDKLNIIAIRDKFAVLCSLDIDGMIEVATIVTDIDTVNGIYDHTNAKFKTENILVKSAEFLGMDKGGYRTEFYSNDEFQFLSTRGFEFLLPSDIITEIINEAHRQGFNEDMDLLIRKIQITWEEVFEKSKINFIILKSALMKYIEDGEIFYAEVSYNLSPEQRKIHAQNVIECMRNNNDIKFTILDDELLNYKANLFKLSVYVNNKKIFLKKNFKSMSHSSNPLYYTIINDKLVRYINDYLISLRDKDYCSEFDVNATEKIVEKYGTMYLRLLDAQNRKKVSNI</sequence>
<accession>A0A4R2TGV2</accession>
<dbReference type="AlphaFoldDB" id="A0A4R2TGV2"/>
<dbReference type="Proteomes" id="UP000295504">
    <property type="component" value="Unassembled WGS sequence"/>
</dbReference>
<protein>
    <submittedName>
        <fullName evidence="1">Uncharacterized protein</fullName>
    </submittedName>
</protein>
<organism evidence="1 2">
    <name type="scientific">Serpentinicella alkaliphila</name>
    <dbReference type="NCBI Taxonomy" id="1734049"/>
    <lineage>
        <taxon>Bacteria</taxon>
        <taxon>Bacillati</taxon>
        <taxon>Bacillota</taxon>
        <taxon>Clostridia</taxon>
        <taxon>Peptostreptococcales</taxon>
        <taxon>Natronincolaceae</taxon>
        <taxon>Serpentinicella</taxon>
    </lineage>
</organism>
<proteinExistence type="predicted"/>
<comment type="caution">
    <text evidence="1">The sequence shown here is derived from an EMBL/GenBank/DDBJ whole genome shotgun (WGS) entry which is preliminary data.</text>
</comment>
<name>A0A4R2TGV2_9FIRM</name>
<dbReference type="EMBL" id="SLYC01000020">
    <property type="protein sequence ID" value="TCQ01946.1"/>
    <property type="molecule type" value="Genomic_DNA"/>
</dbReference>
<evidence type="ECO:0000313" key="1">
    <source>
        <dbReference type="EMBL" id="TCQ01946.1"/>
    </source>
</evidence>
<evidence type="ECO:0000313" key="2">
    <source>
        <dbReference type="Proteomes" id="UP000295504"/>
    </source>
</evidence>
<keyword evidence="2" id="KW-1185">Reference proteome</keyword>
<gene>
    <name evidence="1" type="ORF">EDD79_10202</name>
</gene>
<dbReference type="RefSeq" id="WP_132848628.1">
    <property type="nucleotide sequence ID" value="NZ_CP058648.1"/>
</dbReference>
<dbReference type="OrthoDB" id="1783193at2"/>
<reference evidence="1 2" key="1">
    <citation type="submission" date="2019-03" db="EMBL/GenBank/DDBJ databases">
        <title>Genomic Encyclopedia of Type Strains, Phase IV (KMG-IV): sequencing the most valuable type-strain genomes for metagenomic binning, comparative biology and taxonomic classification.</title>
        <authorList>
            <person name="Goeker M."/>
        </authorList>
    </citation>
    <scope>NUCLEOTIDE SEQUENCE [LARGE SCALE GENOMIC DNA]</scope>
    <source>
        <strain evidence="1 2">DSM 100013</strain>
    </source>
</reference>